<evidence type="ECO:0000256" key="3">
    <source>
        <dbReference type="ARBA" id="ARBA00022694"/>
    </source>
</evidence>
<feature type="binding site" evidence="9">
    <location>
        <position position="197"/>
    </location>
    <ligand>
        <name>[4Fe-4S] cluster</name>
        <dbReference type="ChEBI" id="CHEBI:49883"/>
        <label>1</label>
    </ligand>
</feature>
<evidence type="ECO:0000256" key="2">
    <source>
        <dbReference type="ARBA" id="ARBA00022490"/>
    </source>
</evidence>
<gene>
    <name evidence="9" type="primary">queG</name>
    <name evidence="11" type="ORF">PL2TA16_04067</name>
</gene>
<keyword evidence="3 9" id="KW-0819">tRNA processing</keyword>
<dbReference type="GO" id="GO:0031419">
    <property type="term" value="F:cobalamin binding"/>
    <property type="evidence" value="ECO:0007669"/>
    <property type="project" value="UniProtKB-KW"/>
</dbReference>
<feature type="binding site" evidence="9">
    <location>
        <position position="177"/>
    </location>
    <ligand>
        <name>cob(II)alamin</name>
        <dbReference type="ChEBI" id="CHEBI:16304"/>
    </ligand>
</feature>
<feature type="binding site" evidence="9">
    <location>
        <position position="142"/>
    </location>
    <ligand>
        <name>cob(II)alamin</name>
        <dbReference type="ChEBI" id="CHEBI:16304"/>
    </ligand>
</feature>
<feature type="active site" description="Proton donor" evidence="9">
    <location>
        <position position="142"/>
    </location>
</feature>
<keyword evidence="4 9" id="KW-0479">Metal-binding</keyword>
<accession>V4HY61</accession>
<feature type="binding site" evidence="9">
    <location>
        <position position="223"/>
    </location>
    <ligand>
        <name>[4Fe-4S] cluster</name>
        <dbReference type="ChEBI" id="CHEBI:49883"/>
        <label>2</label>
    </ligand>
</feature>
<feature type="binding site" evidence="9">
    <location>
        <position position="203"/>
    </location>
    <ligand>
        <name>[4Fe-4S] cluster</name>
        <dbReference type="ChEBI" id="CHEBI:49883"/>
        <label>1</label>
    </ligand>
</feature>
<dbReference type="PANTHER" id="PTHR30002">
    <property type="entry name" value="EPOXYQUEUOSINE REDUCTASE"/>
    <property type="match status" value="1"/>
</dbReference>
<dbReference type="GO" id="GO:0051539">
    <property type="term" value="F:4 iron, 4 sulfur cluster binding"/>
    <property type="evidence" value="ECO:0007669"/>
    <property type="project" value="UniProtKB-KW"/>
</dbReference>
<feature type="domain" description="4Fe-4S ferredoxin-type" evidence="10">
    <location>
        <begin position="186"/>
        <end position="217"/>
    </location>
</feature>
<dbReference type="PROSITE" id="PS51379">
    <property type="entry name" value="4FE4S_FER_2"/>
    <property type="match status" value="1"/>
</dbReference>
<dbReference type="EMBL" id="AUSV01000044">
    <property type="protein sequence ID" value="ESP92869.1"/>
    <property type="molecule type" value="Genomic_DNA"/>
</dbReference>
<feature type="binding site" evidence="9">
    <location>
        <position position="163"/>
    </location>
    <ligand>
        <name>cob(II)alamin</name>
        <dbReference type="ChEBI" id="CHEBI:16304"/>
    </ligand>
</feature>
<feature type="binding site" evidence="9">
    <location>
        <position position="65"/>
    </location>
    <ligand>
        <name>cob(II)alamin</name>
        <dbReference type="ChEBI" id="CHEBI:16304"/>
    </ligand>
</feature>
<feature type="binding site" evidence="9">
    <location>
        <position position="200"/>
    </location>
    <ligand>
        <name>[4Fe-4S] cluster</name>
        <dbReference type="ChEBI" id="CHEBI:49883"/>
        <label>1</label>
    </ligand>
</feature>
<comment type="caution">
    <text evidence="11">The sequence shown here is derived from an EMBL/GenBank/DDBJ whole genome shotgun (WGS) entry which is preliminary data.</text>
</comment>
<comment type="cofactor">
    <cofactor evidence="9">
        <name>[4Fe-4S] cluster</name>
        <dbReference type="ChEBI" id="CHEBI:49883"/>
    </cofactor>
    <text evidence="9">Binds 2 [4Fe-4S] clusters per monomer.</text>
</comment>
<feature type="binding site" evidence="9">
    <location>
        <position position="250"/>
    </location>
    <ligand>
        <name>[4Fe-4S] cluster</name>
        <dbReference type="ChEBI" id="CHEBI:49883"/>
        <label>2</label>
    </ligand>
</feature>
<dbReference type="InterPro" id="IPR004453">
    <property type="entry name" value="QueG"/>
</dbReference>
<dbReference type="PROSITE" id="PS00198">
    <property type="entry name" value="4FE4S_FER_1"/>
    <property type="match status" value="1"/>
</dbReference>
<dbReference type="GO" id="GO:0046872">
    <property type="term" value="F:metal ion binding"/>
    <property type="evidence" value="ECO:0007669"/>
    <property type="project" value="UniProtKB-KW"/>
</dbReference>
<evidence type="ECO:0000256" key="6">
    <source>
        <dbReference type="ARBA" id="ARBA00023002"/>
    </source>
</evidence>
<dbReference type="PANTHER" id="PTHR30002:SF4">
    <property type="entry name" value="EPOXYQUEUOSINE REDUCTASE"/>
    <property type="match status" value="1"/>
</dbReference>
<comment type="caution">
    <text evidence="9">Lacks conserved residue(s) required for the propagation of feature annotation.</text>
</comment>
<comment type="catalytic activity">
    <reaction evidence="9">
        <text>epoxyqueuosine(34) in tRNA + AH2 = queuosine(34) in tRNA + A + H2O</text>
        <dbReference type="Rhea" id="RHEA:32159"/>
        <dbReference type="Rhea" id="RHEA-COMP:18571"/>
        <dbReference type="Rhea" id="RHEA-COMP:18582"/>
        <dbReference type="ChEBI" id="CHEBI:13193"/>
        <dbReference type="ChEBI" id="CHEBI:15377"/>
        <dbReference type="ChEBI" id="CHEBI:17499"/>
        <dbReference type="ChEBI" id="CHEBI:194431"/>
        <dbReference type="ChEBI" id="CHEBI:194443"/>
        <dbReference type="EC" id="1.17.99.6"/>
    </reaction>
</comment>
<organism evidence="11 12">
    <name type="scientific">Pseudoalteromonas luteoviolacea (strain 2ta16)</name>
    <dbReference type="NCBI Taxonomy" id="1353533"/>
    <lineage>
        <taxon>Bacteria</taxon>
        <taxon>Pseudomonadati</taxon>
        <taxon>Pseudomonadota</taxon>
        <taxon>Gammaproteobacteria</taxon>
        <taxon>Alteromonadales</taxon>
        <taxon>Pseudoalteromonadaceae</taxon>
        <taxon>Pseudoalteromonas</taxon>
    </lineage>
</organism>
<dbReference type="GO" id="GO:0052693">
    <property type="term" value="F:epoxyqueuosine reductase activity"/>
    <property type="evidence" value="ECO:0007669"/>
    <property type="project" value="UniProtKB-UniRule"/>
</dbReference>
<keyword evidence="9" id="KW-0170">Cobalt</keyword>
<keyword evidence="6 9" id="KW-0560">Oxidoreductase</keyword>
<dbReference type="InterPro" id="IPR017900">
    <property type="entry name" value="4Fe4S_Fe_S_CS"/>
</dbReference>
<dbReference type="Pfam" id="PF08331">
    <property type="entry name" value="QueG_DUF1730"/>
    <property type="match status" value="1"/>
</dbReference>
<dbReference type="PATRIC" id="fig|1353533.3.peg.3015"/>
<keyword evidence="8 9" id="KW-0411">Iron-sulfur</keyword>
<dbReference type="Proteomes" id="UP000017820">
    <property type="component" value="Unassembled WGS sequence"/>
</dbReference>
<dbReference type="HAMAP" id="MF_00916">
    <property type="entry name" value="QueG"/>
    <property type="match status" value="1"/>
</dbReference>
<evidence type="ECO:0000256" key="8">
    <source>
        <dbReference type="ARBA" id="ARBA00023014"/>
    </source>
</evidence>
<dbReference type="UniPathway" id="UPA00392"/>
<evidence type="ECO:0000256" key="9">
    <source>
        <dbReference type="HAMAP-Rule" id="MF_00916"/>
    </source>
</evidence>
<protein>
    <recommendedName>
        <fullName evidence="9">Epoxyqueuosine reductase</fullName>
        <ecNumber evidence="9">1.17.99.6</ecNumber>
    </recommendedName>
    <alternativeName>
        <fullName evidence="9">Queuosine biosynthesis protein QueG</fullName>
    </alternativeName>
</protein>
<feature type="binding site" evidence="9">
    <location>
        <begin position="250"/>
        <end position="251"/>
    </location>
    <ligand>
        <name>cob(II)alamin</name>
        <dbReference type="ChEBI" id="CHEBI:16304"/>
    </ligand>
</feature>
<evidence type="ECO:0000256" key="7">
    <source>
        <dbReference type="ARBA" id="ARBA00023004"/>
    </source>
</evidence>
<keyword evidence="5 9" id="KW-0671">Queuosine biosynthesis</keyword>
<keyword evidence="2 9" id="KW-0963">Cytoplasm</keyword>
<dbReference type="GO" id="GO:0008616">
    <property type="term" value="P:tRNA queuosine(34) biosynthetic process"/>
    <property type="evidence" value="ECO:0007669"/>
    <property type="project" value="UniProtKB-UniRule"/>
</dbReference>
<keyword evidence="7 9" id="KW-0408">Iron</keyword>
<proteinExistence type="inferred from homology"/>
<evidence type="ECO:0000256" key="5">
    <source>
        <dbReference type="ARBA" id="ARBA00022785"/>
    </source>
</evidence>
<comment type="pathway">
    <text evidence="9">tRNA modification; tRNA-queuosine biosynthesis.</text>
</comment>
<name>V4HY61_PSEL2</name>
<dbReference type="SUPFAM" id="SSF54862">
    <property type="entry name" value="4Fe-4S ferredoxins"/>
    <property type="match status" value="1"/>
</dbReference>
<evidence type="ECO:0000256" key="4">
    <source>
        <dbReference type="ARBA" id="ARBA00022723"/>
    </source>
</evidence>
<feature type="binding site" evidence="9">
    <location>
        <position position="166"/>
    </location>
    <ligand>
        <name>cob(II)alamin</name>
        <dbReference type="ChEBI" id="CHEBI:16304"/>
    </ligand>
</feature>
<feature type="binding site" evidence="9">
    <location>
        <position position="257"/>
    </location>
    <ligand>
        <name>[4Fe-4S] cluster</name>
        <dbReference type="ChEBI" id="CHEBI:49883"/>
        <label>1</label>
    </ligand>
</feature>
<comment type="function">
    <text evidence="9">Catalyzes the conversion of epoxyqueuosine (oQ) to queuosine (Q), which is a hypermodified base found in the wobble positions of tRNA(Asp), tRNA(Asn), tRNA(His) and tRNA(Tyr).</text>
</comment>
<dbReference type="InterPro" id="IPR013542">
    <property type="entry name" value="QueG_DUF1730"/>
</dbReference>
<comment type="similarity">
    <text evidence="9">Belongs to the QueG family.</text>
</comment>
<feature type="binding site" evidence="9">
    <location>
        <position position="253"/>
    </location>
    <ligand>
        <name>[4Fe-4S] cluster</name>
        <dbReference type="ChEBI" id="CHEBI:49883"/>
        <label>2</label>
    </ligand>
</feature>
<comment type="subcellular location">
    <subcellularLocation>
        <location evidence="9">Cytoplasm</location>
    </subcellularLocation>
</comment>
<evidence type="ECO:0000313" key="12">
    <source>
        <dbReference type="Proteomes" id="UP000017820"/>
    </source>
</evidence>
<dbReference type="InterPro" id="IPR017896">
    <property type="entry name" value="4Fe4S_Fe-S-bd"/>
</dbReference>
<reference evidence="11 12" key="1">
    <citation type="submission" date="2013-07" db="EMBL/GenBank/DDBJ databases">
        <title>Draft genome sequence of Pseudoalteromonas luteoviolacea 2ta16.</title>
        <authorList>
            <person name="Allen E.E."/>
            <person name="Azam F."/>
            <person name="Podell S."/>
        </authorList>
    </citation>
    <scope>NUCLEOTIDE SEQUENCE [LARGE SCALE GENOMIC DNA]</scope>
    <source>
        <strain evidence="11 12">2ta16</strain>
    </source>
</reference>
<dbReference type="FunFam" id="3.30.70.20:FF:000017">
    <property type="entry name" value="Epoxyqueuosine reductase"/>
    <property type="match status" value="1"/>
</dbReference>
<evidence type="ECO:0000256" key="1">
    <source>
        <dbReference type="ARBA" id="ARBA00022485"/>
    </source>
</evidence>
<dbReference type="Gene3D" id="3.30.70.20">
    <property type="match status" value="1"/>
</dbReference>
<comment type="cofactor">
    <cofactor evidence="9">
        <name>cob(II)alamin</name>
        <dbReference type="ChEBI" id="CHEBI:16304"/>
    </cofactor>
</comment>
<evidence type="ECO:0000259" key="10">
    <source>
        <dbReference type="PROSITE" id="PS51379"/>
    </source>
</evidence>
<dbReference type="NCBIfam" id="TIGR00276">
    <property type="entry name" value="tRNA epoxyqueuosine(34) reductase QueG"/>
    <property type="match status" value="1"/>
</dbReference>
<dbReference type="GO" id="GO:0005737">
    <property type="term" value="C:cytoplasm"/>
    <property type="evidence" value="ECO:0007669"/>
    <property type="project" value="UniProtKB-SubCell"/>
</dbReference>
<feature type="binding site" evidence="9">
    <location>
        <position position="225"/>
    </location>
    <ligand>
        <name>cob(II)alamin</name>
        <dbReference type="ChEBI" id="CHEBI:16304"/>
    </ligand>
</feature>
<evidence type="ECO:0000313" key="11">
    <source>
        <dbReference type="EMBL" id="ESP92869.1"/>
    </source>
</evidence>
<feature type="binding site" evidence="9">
    <location>
        <position position="207"/>
    </location>
    <ligand>
        <name>[4Fe-4S] cluster</name>
        <dbReference type="ChEBI" id="CHEBI:49883"/>
        <label>2</label>
    </ligand>
</feature>
<dbReference type="Pfam" id="PF13484">
    <property type="entry name" value="Fer4_16"/>
    <property type="match status" value="1"/>
</dbReference>
<dbReference type="AlphaFoldDB" id="V4HY61"/>
<comment type="subunit">
    <text evidence="9">Monomer.</text>
</comment>
<dbReference type="EC" id="1.17.99.6" evidence="9"/>
<sequence length="378" mass="43216">MNKAIPTINYTELAEKIKCWGKELGFAEVGITDIDLSEHEKQLQRWLDLGYHGEMEYMAAHGMKRARPAELVPGTKSIVSVKMNYLPPDASFARALKNNTTAYISRYALGRDYHKVLRNRLKKLGQRIEQEVGQYGFRPFVDSAPVLERQIAEKAGLGWRGKNSLLIHKQAGSWFFLGELFVDLPLPPDNNKVEEGCGKCNACISLCPTGAIVEPYVVDARRCISYLTIELQGAIPEEFRPLLGNRIYGCDDCQLVCPWNRFGQLTEEADFHPRKTLKDRDLLELFAWDESTFLKNTEGSPIRRIGHERWLRNLAVGLGNANYDEQIVEALNNKRHLVSELVQEHIQWALAQQHKKQHDERKKARLIRIVEKGLPRDA</sequence>
<keyword evidence="1 9" id="KW-0004">4Fe-4S</keyword>
<keyword evidence="9" id="KW-0846">Cobalamin</keyword>